<dbReference type="EMBL" id="HG670306">
    <property type="protein sequence ID" value="CDM80290.1"/>
    <property type="molecule type" value="Genomic_DNA"/>
</dbReference>
<name>A0A077RTV6_WHEAT</name>
<evidence type="ECO:0000313" key="2">
    <source>
        <dbReference type="EMBL" id="CDM80290.1"/>
    </source>
</evidence>
<evidence type="ECO:0000256" key="1">
    <source>
        <dbReference type="SAM" id="MobiDB-lite"/>
    </source>
</evidence>
<sequence>MSSQLPLRSLQGQRKRRIHSKLRVPVSVPRLVLLGNDDNRVFVLTVGALGDGVTAVSVVCARASTATRARFACKMWVNGAGELRQGGHGAGGHAHEEQLVARRGGRRGRAHVPDGATHVPGADSRGRGWGCVHGSSPPHPHRQALPLVRCIGLIRSSTHSRQFKDVFG</sequence>
<organism evidence="2">
    <name type="scientific">Triticum aestivum</name>
    <name type="common">Wheat</name>
    <dbReference type="NCBI Taxonomy" id="4565"/>
    <lineage>
        <taxon>Eukaryota</taxon>
        <taxon>Viridiplantae</taxon>
        <taxon>Streptophyta</taxon>
        <taxon>Embryophyta</taxon>
        <taxon>Tracheophyta</taxon>
        <taxon>Spermatophyta</taxon>
        <taxon>Magnoliopsida</taxon>
        <taxon>Liliopsida</taxon>
        <taxon>Poales</taxon>
        <taxon>Poaceae</taxon>
        <taxon>BOP clade</taxon>
        <taxon>Pooideae</taxon>
        <taxon>Triticodae</taxon>
        <taxon>Triticeae</taxon>
        <taxon>Triticinae</taxon>
        <taxon>Triticum</taxon>
    </lineage>
</organism>
<protein>
    <submittedName>
        <fullName evidence="2">Uncharacterized protein</fullName>
    </submittedName>
</protein>
<feature type="region of interest" description="Disordered" evidence="1">
    <location>
        <begin position="107"/>
        <end position="127"/>
    </location>
</feature>
<proteinExistence type="predicted"/>
<dbReference type="HOGENOM" id="CLU_1589405_0_0_1"/>
<dbReference type="AlphaFoldDB" id="A0A077RTV6"/>
<reference evidence="2" key="1">
    <citation type="journal article" date="2014" name="Science">
        <title>Structural and functional partitioning of bread wheat chromosome 3B.</title>
        <authorList>
            <person name="Choulet F."/>
            <person name="Alberti A."/>
            <person name="Theil S."/>
            <person name="Glover N."/>
            <person name="Barbe V."/>
            <person name="Daron J."/>
            <person name="Pingault L."/>
            <person name="Sourdille P."/>
            <person name="Couloux A."/>
            <person name="Paux E."/>
            <person name="Leroy P."/>
            <person name="Mangenot S."/>
            <person name="Guilhot N."/>
            <person name="Le Gouis J."/>
            <person name="Balfourier F."/>
            <person name="Alaux M."/>
            <person name="Jamilloux V."/>
            <person name="Poulain J."/>
            <person name="Durand C."/>
            <person name="Bellec A."/>
            <person name="Gaspin C."/>
            <person name="Safar J."/>
            <person name="Dolezel J."/>
            <person name="Rogers J."/>
            <person name="Vandepoele K."/>
            <person name="Aury J.M."/>
            <person name="Mayer K."/>
            <person name="Berges H."/>
            <person name="Quesneville H."/>
            <person name="Wincker P."/>
            <person name="Feuillet C."/>
        </authorList>
    </citation>
    <scope>NUCLEOTIDE SEQUENCE</scope>
</reference>
<accession>A0A077RTV6</accession>
<gene>
    <name evidence="2" type="ORF">TRAES_3BF016800100CFD_c1</name>
</gene>